<accession>W5W6R8</accession>
<dbReference type="PRINTS" id="PR00740">
    <property type="entry name" value="GLHYDRLASE27"/>
</dbReference>
<keyword evidence="3 5" id="KW-0378">Hydrolase</keyword>
<name>W5W6R8_9PSEU</name>
<keyword evidence="5" id="KW-1015">Disulfide bond</keyword>
<keyword evidence="9" id="KW-1185">Reference proteome</keyword>
<dbReference type="PANTHER" id="PTHR11452">
    <property type="entry name" value="ALPHA-GALACTOSIDASE/ALPHA-N-ACETYLGALACTOSAMINIDASE"/>
    <property type="match status" value="1"/>
</dbReference>
<dbReference type="InterPro" id="IPR041233">
    <property type="entry name" value="Melibiase_C"/>
</dbReference>
<comment type="catalytic activity">
    <reaction evidence="5">
        <text>Hydrolysis of terminal, non-reducing alpha-D-galactose residues in alpha-D-galactosides, including galactose oligosaccharides, galactomannans and galactolipids.</text>
        <dbReference type="EC" id="3.2.1.22"/>
    </reaction>
</comment>
<dbReference type="PATRIC" id="fig|1449976.3.peg.537"/>
<evidence type="ECO:0000259" key="7">
    <source>
        <dbReference type="Pfam" id="PF17801"/>
    </source>
</evidence>
<dbReference type="AlphaFoldDB" id="W5W6R8"/>
<dbReference type="FunFam" id="3.20.20.70:FF:000197">
    <property type="entry name" value="Alpha-galactosidase"/>
    <property type="match status" value="1"/>
</dbReference>
<dbReference type="Pfam" id="PF17801">
    <property type="entry name" value="Melibiase_C"/>
    <property type="match status" value="1"/>
</dbReference>
<dbReference type="InterPro" id="IPR002241">
    <property type="entry name" value="Glyco_hydro_27"/>
</dbReference>
<dbReference type="STRING" id="1449976.KALB_528"/>
<dbReference type="InterPro" id="IPR013780">
    <property type="entry name" value="Glyco_hydro_b"/>
</dbReference>
<feature type="signal peptide" evidence="6">
    <location>
        <begin position="1"/>
        <end position="19"/>
    </location>
</feature>
<dbReference type="EMBL" id="CP007155">
    <property type="protein sequence ID" value="AHH93904.1"/>
    <property type="molecule type" value="Genomic_DNA"/>
</dbReference>
<evidence type="ECO:0000256" key="3">
    <source>
        <dbReference type="ARBA" id="ARBA00022801"/>
    </source>
</evidence>
<evidence type="ECO:0000256" key="1">
    <source>
        <dbReference type="ARBA" id="ARBA00009743"/>
    </source>
</evidence>
<evidence type="ECO:0000256" key="4">
    <source>
        <dbReference type="ARBA" id="ARBA00023295"/>
    </source>
</evidence>
<dbReference type="EC" id="3.2.1.22" evidence="5"/>
<keyword evidence="4 5" id="KW-0326">Glycosidase</keyword>
<evidence type="ECO:0000256" key="2">
    <source>
        <dbReference type="ARBA" id="ARBA00022729"/>
    </source>
</evidence>
<dbReference type="HOGENOM" id="CLU_013093_2_2_11"/>
<dbReference type="Proteomes" id="UP000019225">
    <property type="component" value="Chromosome"/>
</dbReference>
<sequence>MLRLVAVLVVLAALLTGSAPDLHPARGLLAPTPPMGWSSWNRFGCAVDEQVVEQAADAMVASGMRAAGYRYANVDDCWMAPVRDAAGRLAADPVRFPHGIAALARYLHGRGLLLGLYSSAGETTCAGLPASLGHEDLDAATFAAWGVDYLKYDHCGSDAETAPARVQAMAEALAKTDRTIVLSVSDLGQNEAWRWGAGVGAQLWRTAPDIADDFASVLSILDRQAALGGYARPGGWNDPDSLEVGNGGMTEAEYRAHFALWAVLNAPLIAGNDLRSMNQDTARILLNPDLIAVDRDWAGVSGRLACTVGSVQAWVKPMSDGSAAVVLLNRGASPAEAGFAARCLGLPANGPYLVRDLWTGQQRETVALHYGSVPAQSALAYRVWAAR</sequence>
<dbReference type="GO" id="GO:0005975">
    <property type="term" value="P:carbohydrate metabolic process"/>
    <property type="evidence" value="ECO:0007669"/>
    <property type="project" value="InterPro"/>
</dbReference>
<gene>
    <name evidence="8" type="ORF">KALB_528</name>
</gene>
<evidence type="ECO:0000313" key="8">
    <source>
        <dbReference type="EMBL" id="AHH93904.1"/>
    </source>
</evidence>
<dbReference type="GO" id="GO:0004557">
    <property type="term" value="F:alpha-galactosidase activity"/>
    <property type="evidence" value="ECO:0007669"/>
    <property type="project" value="UniProtKB-EC"/>
</dbReference>
<comment type="similarity">
    <text evidence="1 5">Belongs to the glycosyl hydrolase 27 family.</text>
</comment>
<dbReference type="InterPro" id="IPR013785">
    <property type="entry name" value="Aldolase_TIM"/>
</dbReference>
<dbReference type="Pfam" id="PF16499">
    <property type="entry name" value="Melibiase_2"/>
    <property type="match status" value="1"/>
</dbReference>
<reference evidence="8 9" key="1">
    <citation type="journal article" date="2014" name="BMC Genomics">
        <title>Complete genome sequence of producer of the glycopeptide antibiotic Aculeximycin Kutzneria albida DSM 43870T, a representative of minor genus of Pseudonocardiaceae.</title>
        <authorList>
            <person name="Rebets Y."/>
            <person name="Tokovenko B."/>
            <person name="Lushchyk I."/>
            <person name="Ruckert C."/>
            <person name="Zaburannyi N."/>
            <person name="Bechthold A."/>
            <person name="Kalinowski J."/>
            <person name="Luzhetskyy A."/>
        </authorList>
    </citation>
    <scope>NUCLEOTIDE SEQUENCE [LARGE SCALE GENOMIC DNA]</scope>
    <source>
        <strain evidence="8">DSM 43870</strain>
    </source>
</reference>
<keyword evidence="2 6" id="KW-0732">Signal</keyword>
<dbReference type="CDD" id="cd14792">
    <property type="entry name" value="GH27"/>
    <property type="match status" value="1"/>
</dbReference>
<proteinExistence type="inferred from homology"/>
<dbReference type="eggNOG" id="COG1470">
    <property type="taxonomic scope" value="Bacteria"/>
</dbReference>
<evidence type="ECO:0000256" key="6">
    <source>
        <dbReference type="SAM" id="SignalP"/>
    </source>
</evidence>
<dbReference type="RefSeq" id="WP_051912937.1">
    <property type="nucleotide sequence ID" value="NZ_CP007155.1"/>
</dbReference>
<feature type="domain" description="Alpha galactosidase C-terminal" evidence="7">
    <location>
        <begin position="309"/>
        <end position="383"/>
    </location>
</feature>
<dbReference type="Gene3D" id="3.20.20.70">
    <property type="entry name" value="Aldolase class I"/>
    <property type="match status" value="1"/>
</dbReference>
<protein>
    <recommendedName>
        <fullName evidence="5">Alpha-galactosidase</fullName>
        <ecNumber evidence="5">3.2.1.22</ecNumber>
    </recommendedName>
    <alternativeName>
        <fullName evidence="5">Melibiase</fullName>
    </alternativeName>
</protein>
<dbReference type="Gene3D" id="2.60.40.1180">
    <property type="entry name" value="Golgi alpha-mannosidase II"/>
    <property type="match status" value="1"/>
</dbReference>
<evidence type="ECO:0000313" key="9">
    <source>
        <dbReference type="Proteomes" id="UP000019225"/>
    </source>
</evidence>
<dbReference type="KEGG" id="kal:KALB_528"/>
<feature type="chain" id="PRO_5004872927" description="Alpha-galactosidase" evidence="6">
    <location>
        <begin position="20"/>
        <end position="387"/>
    </location>
</feature>
<dbReference type="OrthoDB" id="9807519at2"/>
<dbReference type="PANTHER" id="PTHR11452:SF75">
    <property type="entry name" value="ALPHA-GALACTOSIDASE MEL1"/>
    <property type="match status" value="1"/>
</dbReference>
<dbReference type="SUPFAM" id="SSF51445">
    <property type="entry name" value="(Trans)glycosidases"/>
    <property type="match status" value="1"/>
</dbReference>
<dbReference type="InterPro" id="IPR017853">
    <property type="entry name" value="GH"/>
</dbReference>
<organism evidence="8 9">
    <name type="scientific">Kutzneria albida DSM 43870</name>
    <dbReference type="NCBI Taxonomy" id="1449976"/>
    <lineage>
        <taxon>Bacteria</taxon>
        <taxon>Bacillati</taxon>
        <taxon>Actinomycetota</taxon>
        <taxon>Actinomycetes</taxon>
        <taxon>Pseudonocardiales</taxon>
        <taxon>Pseudonocardiaceae</taxon>
        <taxon>Kutzneria</taxon>
    </lineage>
</organism>
<evidence type="ECO:0000256" key="5">
    <source>
        <dbReference type="RuleBase" id="RU361168"/>
    </source>
</evidence>
<dbReference type="SUPFAM" id="SSF51011">
    <property type="entry name" value="Glycosyl hydrolase domain"/>
    <property type="match status" value="1"/>
</dbReference>